<organism evidence="2">
    <name type="scientific">Myoviridae sp. ctYzH9</name>
    <dbReference type="NCBI Taxonomy" id="2825126"/>
    <lineage>
        <taxon>Viruses</taxon>
        <taxon>Duplodnaviria</taxon>
        <taxon>Heunggongvirae</taxon>
        <taxon>Uroviricota</taxon>
        <taxon>Caudoviricetes</taxon>
    </lineage>
</organism>
<proteinExistence type="predicted"/>
<dbReference type="EMBL" id="BK015574">
    <property type="protein sequence ID" value="DAE14031.1"/>
    <property type="molecule type" value="Genomic_DNA"/>
</dbReference>
<keyword evidence="1" id="KW-1133">Transmembrane helix</keyword>
<evidence type="ECO:0000313" key="2">
    <source>
        <dbReference type="EMBL" id="DAE14031.1"/>
    </source>
</evidence>
<feature type="transmembrane region" description="Helical" evidence="1">
    <location>
        <begin position="21"/>
        <end position="38"/>
    </location>
</feature>
<accession>A0A8S5Q3W3</accession>
<evidence type="ECO:0000256" key="1">
    <source>
        <dbReference type="SAM" id="Phobius"/>
    </source>
</evidence>
<protein>
    <submittedName>
        <fullName evidence="2">Uncharacterized protein</fullName>
    </submittedName>
</protein>
<reference evidence="2" key="1">
    <citation type="journal article" date="2021" name="Proc. Natl. Acad. Sci. U.S.A.">
        <title>A Catalog of Tens of Thousands of Viruses from Human Metagenomes Reveals Hidden Associations with Chronic Diseases.</title>
        <authorList>
            <person name="Tisza M.J."/>
            <person name="Buck C.B."/>
        </authorList>
    </citation>
    <scope>NUCLEOTIDE SEQUENCE</scope>
    <source>
        <strain evidence="2">CtYzH9</strain>
    </source>
</reference>
<sequence length="40" mass="4753">MFELCLQNWSKILTLKRKCAMLAYYTAMLALLFALLWINL</sequence>
<name>A0A8S5Q3W3_9CAUD</name>
<keyword evidence="1" id="KW-0472">Membrane</keyword>
<keyword evidence="1" id="KW-0812">Transmembrane</keyword>